<dbReference type="SMART" id="SM00015">
    <property type="entry name" value="IQ"/>
    <property type="match status" value="2"/>
</dbReference>
<keyword evidence="19" id="KW-1185">Reference proteome</keyword>
<dbReference type="InterPro" id="IPR002928">
    <property type="entry name" value="Myosin_tail"/>
</dbReference>
<dbReference type="SUPFAM" id="SSF52540">
    <property type="entry name" value="P-loop containing nucleoside triphosphate hydrolases"/>
    <property type="match status" value="1"/>
</dbReference>
<dbReference type="Gene3D" id="3.40.850.10">
    <property type="entry name" value="Kinesin motor domain"/>
    <property type="match status" value="1"/>
</dbReference>
<feature type="domain" description="Myosin N-terminal SH3-like" evidence="17">
    <location>
        <begin position="30"/>
        <end position="79"/>
    </location>
</feature>
<feature type="domain" description="Myosin motor" evidence="16">
    <location>
        <begin position="83"/>
        <end position="799"/>
    </location>
</feature>
<evidence type="ECO:0000313" key="19">
    <source>
        <dbReference type="Proteomes" id="UP000838412"/>
    </source>
</evidence>
<dbReference type="GO" id="GO:0051015">
    <property type="term" value="F:actin filament binding"/>
    <property type="evidence" value="ECO:0007669"/>
    <property type="project" value="InterPro"/>
</dbReference>
<dbReference type="Gene3D" id="2.30.30.360">
    <property type="entry name" value="Myosin S1 fragment, N-terminal"/>
    <property type="match status" value="1"/>
</dbReference>
<dbReference type="PROSITE" id="PS50096">
    <property type="entry name" value="IQ"/>
    <property type="match status" value="1"/>
</dbReference>
<dbReference type="InterPro" id="IPR036961">
    <property type="entry name" value="Kinesin_motor_dom_sf"/>
</dbReference>
<dbReference type="InterPro" id="IPR000048">
    <property type="entry name" value="IQ_motif_EF-hand-BS"/>
</dbReference>
<dbReference type="InterPro" id="IPR001609">
    <property type="entry name" value="Myosin_head_motor_dom-like"/>
</dbReference>
<evidence type="ECO:0000256" key="8">
    <source>
        <dbReference type="ARBA" id="ARBA00023054"/>
    </source>
</evidence>
<dbReference type="Gene3D" id="1.20.5.340">
    <property type="match status" value="7"/>
</dbReference>
<dbReference type="PANTHER" id="PTHR45615:SF27">
    <property type="entry name" value="MYOSIN HEAVY CHAIN, MUSCLE"/>
    <property type="match status" value="1"/>
</dbReference>
<dbReference type="GO" id="GO:0016460">
    <property type="term" value="C:myosin II complex"/>
    <property type="evidence" value="ECO:0007669"/>
    <property type="project" value="TreeGrafter"/>
</dbReference>
<organism evidence="18 19">
    <name type="scientific">Branchiostoma lanceolatum</name>
    <name type="common">Common lancelet</name>
    <name type="synonym">Amphioxus lanceolatum</name>
    <dbReference type="NCBI Taxonomy" id="7740"/>
    <lineage>
        <taxon>Eukaryota</taxon>
        <taxon>Metazoa</taxon>
        <taxon>Chordata</taxon>
        <taxon>Cephalochordata</taxon>
        <taxon>Leptocardii</taxon>
        <taxon>Amphioxiformes</taxon>
        <taxon>Branchiostomatidae</taxon>
        <taxon>Branchiostoma</taxon>
    </lineage>
</organism>
<dbReference type="InterPro" id="IPR014751">
    <property type="entry name" value="XRCC4-like_C"/>
</dbReference>
<evidence type="ECO:0000256" key="14">
    <source>
        <dbReference type="PROSITE-ProRule" id="PRU00782"/>
    </source>
</evidence>
<keyword evidence="6 14" id="KW-0547">Nucleotide-binding</keyword>
<keyword evidence="4" id="KW-0488">Methylation</keyword>
<dbReference type="FunFam" id="2.30.30.360:FF:000001">
    <property type="entry name" value="Myosin heavy chain"/>
    <property type="match status" value="1"/>
</dbReference>
<accession>A0A8K0AC03</accession>
<evidence type="ECO:0000256" key="5">
    <source>
        <dbReference type="ARBA" id="ARBA00022490"/>
    </source>
</evidence>
<dbReference type="GO" id="GO:0032982">
    <property type="term" value="C:myosin filament"/>
    <property type="evidence" value="ECO:0007669"/>
    <property type="project" value="UniProtKB-KW"/>
</dbReference>
<proteinExistence type="inferred from homology"/>
<keyword evidence="9 14" id="KW-0518">Myosin</keyword>
<feature type="region of interest" description="Actin-binding" evidence="14">
    <location>
        <begin position="677"/>
        <end position="699"/>
    </location>
</feature>
<evidence type="ECO:0000259" key="17">
    <source>
        <dbReference type="PROSITE" id="PS51844"/>
    </source>
</evidence>
<dbReference type="CDD" id="cd01377">
    <property type="entry name" value="MYSc_class_II"/>
    <property type="match status" value="1"/>
</dbReference>
<evidence type="ECO:0000256" key="3">
    <source>
        <dbReference type="ARBA" id="ARBA00022433"/>
    </source>
</evidence>
<comment type="subunit">
    <text evidence="13">Muscle myosin is a hexameric protein that consists of 2 heavy chain subunits (MHC), 2 alkali light chain subunits (MLC) and 2 regulatory light chain subunits (MLC-2).</text>
</comment>
<dbReference type="PROSITE" id="PS51844">
    <property type="entry name" value="SH3_LIKE"/>
    <property type="match status" value="1"/>
</dbReference>
<evidence type="ECO:0000256" key="2">
    <source>
        <dbReference type="ARBA" id="ARBA00008314"/>
    </source>
</evidence>
<dbReference type="FunFam" id="3.40.850.10:FF:000024">
    <property type="entry name" value="Myosin heavy chain, isoform J"/>
    <property type="match status" value="1"/>
</dbReference>
<dbReference type="SUPFAM" id="SSF90257">
    <property type="entry name" value="Myosin rod fragments"/>
    <property type="match status" value="5"/>
</dbReference>
<evidence type="ECO:0000313" key="18">
    <source>
        <dbReference type="EMBL" id="CAH1273152.1"/>
    </source>
</evidence>
<evidence type="ECO:0000256" key="12">
    <source>
        <dbReference type="ARBA" id="ARBA00023203"/>
    </source>
</evidence>
<keyword evidence="8" id="KW-0175">Coiled coil</keyword>
<keyword evidence="10 14" id="KW-0505">Motor protein</keyword>
<dbReference type="PROSITE" id="PS51456">
    <property type="entry name" value="MYOSIN_MOTOR"/>
    <property type="match status" value="1"/>
</dbReference>
<reference evidence="18" key="1">
    <citation type="submission" date="2022-01" db="EMBL/GenBank/DDBJ databases">
        <authorList>
            <person name="Braso-Vives M."/>
        </authorList>
    </citation>
    <scope>NUCLEOTIDE SEQUENCE</scope>
</reference>
<keyword evidence="5" id="KW-0963">Cytoplasm</keyword>
<dbReference type="PRINTS" id="PR00193">
    <property type="entry name" value="MYOSINHEAVY"/>
</dbReference>
<evidence type="ECO:0000256" key="4">
    <source>
        <dbReference type="ARBA" id="ARBA00022481"/>
    </source>
</evidence>
<dbReference type="FunFam" id="1.20.58.530:FF:000001">
    <property type="entry name" value="Myosin heavy chain"/>
    <property type="match status" value="1"/>
</dbReference>
<feature type="compositionally biased region" description="Polar residues" evidence="15">
    <location>
        <begin position="1947"/>
        <end position="1969"/>
    </location>
</feature>
<evidence type="ECO:0000256" key="15">
    <source>
        <dbReference type="SAM" id="MobiDB-lite"/>
    </source>
</evidence>
<name>A0A8K0AC03_BRALA</name>
<dbReference type="Gene3D" id="1.10.10.820">
    <property type="match status" value="1"/>
</dbReference>
<dbReference type="OrthoDB" id="312459at2759"/>
<dbReference type="Pfam" id="PF01576">
    <property type="entry name" value="Myosin_tail_1"/>
    <property type="match status" value="1"/>
</dbReference>
<dbReference type="Pfam" id="PF00063">
    <property type="entry name" value="Myosin_head"/>
    <property type="match status" value="1"/>
</dbReference>
<evidence type="ECO:0000256" key="10">
    <source>
        <dbReference type="ARBA" id="ARBA00023175"/>
    </source>
</evidence>
<dbReference type="FunFam" id="1.20.5.340:FF:000003">
    <property type="entry name" value="Myosin heavy chain"/>
    <property type="match status" value="1"/>
</dbReference>
<evidence type="ECO:0000259" key="16">
    <source>
        <dbReference type="PROSITE" id="PS51456"/>
    </source>
</evidence>
<dbReference type="FunFam" id="1.20.5.340:FF:000019">
    <property type="entry name" value="Myosin heavy chain, isoform G"/>
    <property type="match status" value="1"/>
</dbReference>
<evidence type="ECO:0000256" key="1">
    <source>
        <dbReference type="ARBA" id="ARBA00004657"/>
    </source>
</evidence>
<evidence type="ECO:0000256" key="13">
    <source>
        <dbReference type="ARBA" id="ARBA00038612"/>
    </source>
</evidence>
<protein>
    <submittedName>
        <fullName evidence="18">MYH7 protein</fullName>
    </submittedName>
</protein>
<dbReference type="InterPro" id="IPR004009">
    <property type="entry name" value="SH3_Myosin"/>
</dbReference>
<sequence length="2043" mass="235049">MAGSLLRADPDRYLFGDQKEISKLRSQAFDSKKNCWIPNEKDAFVATEITQTKGDTLTVQTEEGKTFTVNKDDTQQMNPPKYEMTEDMANLTYLNEASVLYNLKQRYFHGLIYTYSGLFCVAINPYRSLPIYSNKVVSLYKGKRRTEMPPHVFMVSDNAYNSMLLDRDNQSMLITGESGAGKTESTKKVIAYFANVAALRKDHVEDTKNTKDTKVGTLEDQVIQTNPVLEAFGNAKTVRNNNSSRFGKFIRVHFQANGKLAGADIETYLLEKSRVTAQQPGERCYHIFYCLLSGRFPELQEKLLLNGDPKFYKFISQGDTRIDGVDDSMEMKSTDEGFDILGFAAEEKLSIYKLVAGILYFGNMRFKQRPREDQADIDGTQEAEKISHLLGVPEPELVKSILKPRVKVGNDFVTKGQNMQQCYESVGALAKAIYNRMFSWLVARLNKTLDTRMQRSYFIGVLDIAGFEIFEFNSFEQLCINFTNEKLQQFFNHHMFVLEQEEYKREGIEWEFIDFGLDLESCIALIEKPMGIMSILEEECMFPKASDDTFKAKLYENHNGKSPNFLKPRVQKEGPHEVHFEVIHYAGVVGYNLHGWLYKNKDPLNESCVSCFAKSHLDLLAVLFAEAAGQESGGRNPARSLPKYGYIDVAERASAAGRKHKKSGAFQTVSAKHREQLNKLMTNLRNTSPHFVRCIIPNERKSAGEIDSFLVLHQLRCNGVLEGIRICRKGFPNRMIFAEFRQRYQILAPTSIPEGYIEGREASTLLIEGIDLDPVEYRIGKTKVFFKAGVLGHLEDLRDERLAIIMTMIQARARGLLQRKIFKKMMEQRIGLSIIQRNIRRYLVLRNWAWWRLFTKVKPLLKVVKQEDEMRAKELEIQQLKEKLAKEEAIRKETEQQNATLSQDKNDLVLQLQAEQDNLADAEERCAALIKTKADYEAQIQELRERLEDEEDANAELTSSKRKIEEECDELKHDIEDLEMTLSKVEREKQDYDRKCGQLEADLVDKEDTIDRVTKEKKKLEELNQQTLEDLQAEEDKVNHLNKVKVKLETTLDELEDALDEEKKIRQEVERIKKKLESDLKVAHDKIADGESKRSLLEEDISKKETAIHVLEAKFEDSQGTVGNLQRRIKELQARIEELEEELDTERQTRMKVEKHRNDLLRELDELSERLDEAGGASAAQIELNKKREMELAKIRRELEESTMQHEASVTTLRKRHSDQLTELTEQVESLQRSRTKLDKEKNQLRVELDDVATQYESVTRIKLHLETTVRELETKYSDSSSRNEELSRQLSDLQVLRSKLTAENAELGRQLDDAEAQVRELSRTKAIIQQSYEEAKKGLEEETRQRTQLSHQVVQLQHDMDVLREQLDEEQEGRTELQRQLSKANAECASWRTKYETEVIQRLEELEEQKKKLAAKLQIAEEQVEAAQAKVSSLEKTKNRLAGEVEDLMIDLEKANAAAAALEKKQRLLDKQIAEWKVKCEEITVELDASQKECKAYQIELFKLKGQYDEAMDTIDQLRRENGVLKDEVRDLSDQLSDSQKYVHELEKAKKRLDLEKEELLATIEELEASLEGEAAKVSRLQTEIVQVKSDCERRIAEKEEEFETTRKNLLRQLESLQASLEVETKAKNEAIRAKKKLEADLNELEVALDNATKANAEAKKTITKLQLTIKELQVQLDDEIRSREELREQYALLEKRLQLTITELEDLRVLYEHSEKVRKAAEADAQDLQDRNNELAAQNASLSAHKRKVDAELQALQVELDETVAELKAADERAKKAAAEAAHLADELRAEQETCLQLDKTKKNLEVTLKDLQLRLDEAEAIALKGGKRLIQKLEARVRELEQELENEQRRHSETQKNMRKNERRLKELSFQAEEDRKTQERMQELIEKLQLKIKSYKRQVEEIEEQATINLSKFRKTQHELEDAEERAEIAEGSLNKLRARNRGTVSPATRITTSTPGTASRSNGPYTDKTFETSSYPRRYYSSHGSTPSTPPRDLDDGDRTPPRRPSISQLSTGSTGTPHSSNTNNTPEAEVDGGEEEE</sequence>
<dbReference type="FunFam" id="1.10.10.820:FF:000001">
    <property type="entry name" value="Myosin heavy chain"/>
    <property type="match status" value="1"/>
</dbReference>
<dbReference type="Proteomes" id="UP000838412">
    <property type="component" value="Chromosome 9"/>
</dbReference>
<gene>
    <name evidence="18" type="primary">MYH7</name>
    <name evidence="18" type="ORF">BLAG_LOCUS24575</name>
</gene>
<comment type="subcellular location">
    <subcellularLocation>
        <location evidence="1">Cytoplasm</location>
        <location evidence="1">Myofibril</location>
    </subcellularLocation>
</comment>
<feature type="compositionally biased region" description="Basic and acidic residues" evidence="15">
    <location>
        <begin position="1997"/>
        <end position="2006"/>
    </location>
</feature>
<dbReference type="EMBL" id="OV696694">
    <property type="protein sequence ID" value="CAH1273152.1"/>
    <property type="molecule type" value="Genomic_DNA"/>
</dbReference>
<keyword evidence="7 14" id="KW-0067">ATP-binding</keyword>
<dbReference type="GO" id="GO:0005524">
    <property type="term" value="F:ATP binding"/>
    <property type="evidence" value="ECO:0007669"/>
    <property type="project" value="UniProtKB-UniRule"/>
</dbReference>
<evidence type="ECO:0000256" key="6">
    <source>
        <dbReference type="ARBA" id="ARBA00022741"/>
    </source>
</evidence>
<dbReference type="SMART" id="SM00242">
    <property type="entry name" value="MYSc"/>
    <property type="match status" value="1"/>
</dbReference>
<dbReference type="Gene3D" id="1.20.58.530">
    <property type="match status" value="1"/>
</dbReference>
<evidence type="ECO:0000256" key="11">
    <source>
        <dbReference type="ARBA" id="ARBA00023179"/>
    </source>
</evidence>
<dbReference type="GO" id="GO:0000146">
    <property type="term" value="F:microfilament motor activity"/>
    <property type="evidence" value="ECO:0007669"/>
    <property type="project" value="TreeGrafter"/>
</dbReference>
<comment type="similarity">
    <text evidence="2 14">Belongs to the TRAFAC class myosin-kinesin ATPase superfamily. Myosin family.</text>
</comment>
<dbReference type="InterPro" id="IPR008989">
    <property type="entry name" value="Myosin_S1_N"/>
</dbReference>
<dbReference type="GO" id="GO:0030016">
    <property type="term" value="C:myofibril"/>
    <property type="evidence" value="ECO:0007669"/>
    <property type="project" value="UniProtKB-SubCell"/>
</dbReference>
<keyword evidence="12 14" id="KW-0009">Actin-binding</keyword>
<dbReference type="FunFam" id="1.20.5.4820:FF:000002">
    <property type="entry name" value="Myosin heavy chain 10"/>
    <property type="match status" value="1"/>
</dbReference>
<feature type="compositionally biased region" description="Acidic residues" evidence="15">
    <location>
        <begin position="2034"/>
        <end position="2043"/>
    </location>
</feature>
<evidence type="ECO:0000256" key="9">
    <source>
        <dbReference type="ARBA" id="ARBA00023123"/>
    </source>
</evidence>
<keyword evidence="11" id="KW-0514">Muscle protein</keyword>
<dbReference type="Gene3D" id="1.20.120.720">
    <property type="entry name" value="Myosin VI head, motor domain, U50 subdomain"/>
    <property type="match status" value="1"/>
</dbReference>
<keyword evidence="3" id="KW-0787">Thick filament</keyword>
<dbReference type="Gene3D" id="1.20.5.370">
    <property type="match status" value="2"/>
</dbReference>
<evidence type="ECO:0000256" key="7">
    <source>
        <dbReference type="ARBA" id="ARBA00022840"/>
    </source>
</evidence>
<dbReference type="PANTHER" id="PTHR45615">
    <property type="entry name" value="MYOSIN HEAVY CHAIN, NON-MUSCLE"/>
    <property type="match status" value="1"/>
</dbReference>
<feature type="region of interest" description="Disordered" evidence="15">
    <location>
        <begin position="1926"/>
        <end position="2043"/>
    </location>
</feature>
<feature type="compositionally biased region" description="Polar residues" evidence="15">
    <location>
        <begin position="2011"/>
        <end position="2032"/>
    </location>
</feature>
<dbReference type="FunFam" id="1.20.120.720:FF:000001">
    <property type="entry name" value="Myosin heavy chain, muscle"/>
    <property type="match status" value="1"/>
</dbReference>
<feature type="binding site" evidence="14">
    <location>
        <begin position="176"/>
        <end position="183"/>
    </location>
    <ligand>
        <name>ATP</name>
        <dbReference type="ChEBI" id="CHEBI:30616"/>
    </ligand>
</feature>
<dbReference type="InterPro" id="IPR027417">
    <property type="entry name" value="P-loop_NTPase"/>
</dbReference>
<dbReference type="Gene3D" id="1.20.5.4820">
    <property type="match status" value="1"/>
</dbReference>
<dbReference type="Pfam" id="PF02736">
    <property type="entry name" value="Myosin_N"/>
    <property type="match status" value="1"/>
</dbReference>